<feature type="binding site" description="in other chain" evidence="14">
    <location>
        <begin position="231"/>
        <end position="233"/>
    </location>
    <ligand>
        <name>ADP</name>
        <dbReference type="ChEBI" id="CHEBI:456216"/>
        <note>allosteric activator; ligand shared between dimeric partners</note>
    </ligand>
</feature>
<feature type="binding site" description="in other chain" evidence="14">
    <location>
        <begin position="131"/>
        <end position="133"/>
    </location>
    <ligand>
        <name>substrate</name>
        <note>ligand shared between dimeric partners</note>
    </ligand>
</feature>
<evidence type="ECO:0000256" key="14">
    <source>
        <dbReference type="HAMAP-Rule" id="MF_00339"/>
    </source>
</evidence>
<evidence type="ECO:0000313" key="17">
    <source>
        <dbReference type="Proteomes" id="UP000824161"/>
    </source>
</evidence>
<keyword evidence="9 14" id="KW-0418">Kinase</keyword>
<evidence type="ECO:0000256" key="5">
    <source>
        <dbReference type="ARBA" id="ARBA00022533"/>
    </source>
</evidence>
<evidence type="ECO:0000313" key="16">
    <source>
        <dbReference type="EMBL" id="HIT98499.1"/>
    </source>
</evidence>
<evidence type="ECO:0000256" key="9">
    <source>
        <dbReference type="ARBA" id="ARBA00022777"/>
    </source>
</evidence>
<comment type="function">
    <text evidence="14">Catalyzes the phosphorylation of D-fructose 6-phosphate to fructose 1,6-bisphosphate by ATP, the first committing step of glycolysis.</text>
</comment>
<dbReference type="GO" id="GO:0016208">
    <property type="term" value="F:AMP binding"/>
    <property type="evidence" value="ECO:0007669"/>
    <property type="project" value="TreeGrafter"/>
</dbReference>
<dbReference type="InterPro" id="IPR022953">
    <property type="entry name" value="ATP_PFK"/>
</dbReference>
<keyword evidence="12 14" id="KW-0324">Glycolysis</keyword>
<evidence type="ECO:0000256" key="3">
    <source>
        <dbReference type="ARBA" id="ARBA00004679"/>
    </source>
</evidence>
<dbReference type="Gene3D" id="3.40.50.450">
    <property type="match status" value="1"/>
</dbReference>
<sequence>MADSKIKKIGVLTSGGDAPGMNAAIRSVARTCATYGIECIGIEQGYKGLLEKDFVELSPRDVGNIINRGGSFLRSARCKEFKDPEVRLQAARNAREAGIDALVVIGGDGSFTGALKLQKETGLQVMGIPGTIDNDIYGSDFSIGFDTAINTAMEAIDKIRDTAASHDRIFFVEVMGHGSGYIAVYTGMATGVEQIILPPKKDKDNHSIIPDGEELYEEIVKDLHEAEGRKKSSSIVIVSENGQHIGERVRIITQEMKKRMPEKDIKETTLGHIQRGGSPTTVDRVLATRLGVAAVEGLLKGLDGQVAGVRDNKIAYTPLRDNTVPYDLENDFDVKRTHEIIDEFRRVANIMNA</sequence>
<evidence type="ECO:0000256" key="13">
    <source>
        <dbReference type="ARBA" id="ARBA00048070"/>
    </source>
</evidence>
<evidence type="ECO:0000259" key="15">
    <source>
        <dbReference type="Pfam" id="PF00365"/>
    </source>
</evidence>
<comment type="caution">
    <text evidence="14">Lacks conserved residue(s) required for the propagation of feature annotation.</text>
</comment>
<dbReference type="InterPro" id="IPR000023">
    <property type="entry name" value="Phosphofructokinase_dom"/>
</dbReference>
<dbReference type="HAMAP" id="MF_00339">
    <property type="entry name" value="Phosphofructokinase_I_B1"/>
    <property type="match status" value="1"/>
</dbReference>
<dbReference type="GO" id="GO:0005945">
    <property type="term" value="C:6-phosphofructokinase complex"/>
    <property type="evidence" value="ECO:0007669"/>
    <property type="project" value="TreeGrafter"/>
</dbReference>
<feature type="binding site" description="in other chain" evidence="14">
    <location>
        <position position="160"/>
    </location>
    <ligand>
        <name>ADP</name>
        <dbReference type="ChEBI" id="CHEBI:456216"/>
        <note>allosteric activator; ligand shared between dimeric partners</note>
    </ligand>
</feature>
<evidence type="ECO:0000256" key="1">
    <source>
        <dbReference type="ARBA" id="ARBA00001946"/>
    </source>
</evidence>
<dbReference type="GO" id="GO:0061621">
    <property type="term" value="P:canonical glycolysis"/>
    <property type="evidence" value="ECO:0007669"/>
    <property type="project" value="TreeGrafter"/>
</dbReference>
<dbReference type="GO" id="GO:0048029">
    <property type="term" value="F:monosaccharide binding"/>
    <property type="evidence" value="ECO:0007669"/>
    <property type="project" value="TreeGrafter"/>
</dbReference>
<evidence type="ECO:0000256" key="7">
    <source>
        <dbReference type="ARBA" id="ARBA00022723"/>
    </source>
</evidence>
<keyword evidence="8 14" id="KW-0547">Nucleotide-binding</keyword>
<feature type="domain" description="Phosphofructokinase" evidence="15">
    <location>
        <begin position="8"/>
        <end position="297"/>
    </location>
</feature>
<dbReference type="SUPFAM" id="SSF53784">
    <property type="entry name" value="Phosphofructokinase"/>
    <property type="match status" value="1"/>
</dbReference>
<comment type="pathway">
    <text evidence="3 14">Carbohydrate degradation; glycolysis; D-glyceraldehyde 3-phosphate and glycerone phosphate from D-glucose: step 3/4.</text>
</comment>
<dbReference type="PRINTS" id="PR00476">
    <property type="entry name" value="PHFRCTKINASE"/>
</dbReference>
<feature type="binding site" evidence="14">
    <location>
        <begin position="77"/>
        <end position="78"/>
    </location>
    <ligand>
        <name>ATP</name>
        <dbReference type="ChEBI" id="CHEBI:30616"/>
    </ligand>
</feature>
<feature type="binding site" description="in other chain" evidence="14">
    <location>
        <position position="240"/>
    </location>
    <ligand>
        <name>substrate</name>
        <note>ligand shared between dimeric partners</note>
    </ligand>
</feature>
<comment type="activity regulation">
    <text evidence="14">Allosterically activated by ADP and other diphosphonucleosides, and allosterically inhibited by phosphoenolpyruvate.</text>
</comment>
<dbReference type="FunFam" id="3.40.50.450:FF:000001">
    <property type="entry name" value="ATP-dependent 6-phosphofructokinase"/>
    <property type="match status" value="1"/>
</dbReference>
<comment type="caution">
    <text evidence="16">The sequence shown here is derived from an EMBL/GenBank/DDBJ whole genome shotgun (WGS) entry which is preliminary data.</text>
</comment>
<keyword evidence="7 14" id="KW-0479">Metal-binding</keyword>
<evidence type="ECO:0000256" key="8">
    <source>
        <dbReference type="ARBA" id="ARBA00022741"/>
    </source>
</evidence>
<dbReference type="PANTHER" id="PTHR13697">
    <property type="entry name" value="PHOSPHOFRUCTOKINASE"/>
    <property type="match status" value="1"/>
</dbReference>
<dbReference type="GO" id="GO:0030388">
    <property type="term" value="P:fructose 1,6-bisphosphate metabolic process"/>
    <property type="evidence" value="ECO:0007669"/>
    <property type="project" value="TreeGrafter"/>
</dbReference>
<comment type="cofactor">
    <cofactor evidence="1 14">
        <name>Mg(2+)</name>
        <dbReference type="ChEBI" id="CHEBI:18420"/>
    </cofactor>
</comment>
<dbReference type="EMBL" id="DVLY01000167">
    <property type="protein sequence ID" value="HIT98499.1"/>
    <property type="molecule type" value="Genomic_DNA"/>
</dbReference>
<comment type="subcellular location">
    <subcellularLocation>
        <location evidence="2 14">Cytoplasm</location>
    </subcellularLocation>
</comment>
<dbReference type="GO" id="GO:0005524">
    <property type="term" value="F:ATP binding"/>
    <property type="evidence" value="ECO:0007669"/>
    <property type="project" value="UniProtKB-KW"/>
</dbReference>
<evidence type="ECO:0000256" key="6">
    <source>
        <dbReference type="ARBA" id="ARBA00022679"/>
    </source>
</evidence>
<feature type="binding site" description="in other chain" evidence="14">
    <location>
        <begin position="272"/>
        <end position="275"/>
    </location>
    <ligand>
        <name>substrate</name>
        <note>ligand shared between dimeric partners</note>
    </ligand>
</feature>
<evidence type="ECO:0000256" key="11">
    <source>
        <dbReference type="ARBA" id="ARBA00022842"/>
    </source>
</evidence>
<comment type="subunit">
    <text evidence="14">Homotetramer.</text>
</comment>
<feature type="binding site" description="in other chain" evidence="14">
    <location>
        <begin position="175"/>
        <end position="177"/>
    </location>
    <ligand>
        <name>substrate</name>
        <note>ligand shared between dimeric partners</note>
    </ligand>
</feature>
<dbReference type="PROSITE" id="PS00433">
    <property type="entry name" value="PHOSPHOFRUCTOKINASE"/>
    <property type="match status" value="1"/>
</dbReference>
<evidence type="ECO:0000256" key="4">
    <source>
        <dbReference type="ARBA" id="ARBA00022490"/>
    </source>
</evidence>
<reference evidence="16" key="1">
    <citation type="submission" date="2020-10" db="EMBL/GenBank/DDBJ databases">
        <authorList>
            <person name="Gilroy R."/>
        </authorList>
    </citation>
    <scope>NUCLEOTIDE SEQUENCE</scope>
    <source>
        <strain evidence="16">1383</strain>
    </source>
</reference>
<comment type="similarity">
    <text evidence="14">Belongs to the phosphofructokinase type A (PFKA) family. ATP-dependent PFK group I subfamily. Prokaryotic clade 'B1' sub-subfamily.</text>
</comment>
<feature type="binding site" evidence="14">
    <location>
        <position position="108"/>
    </location>
    <ligand>
        <name>Mg(2+)</name>
        <dbReference type="ChEBI" id="CHEBI:18420"/>
        <note>catalytic</note>
    </ligand>
</feature>
<dbReference type="Gene3D" id="3.40.50.460">
    <property type="entry name" value="Phosphofructokinase domain"/>
    <property type="match status" value="1"/>
</dbReference>
<dbReference type="GO" id="GO:0046872">
    <property type="term" value="F:metal ion binding"/>
    <property type="evidence" value="ECO:0007669"/>
    <property type="project" value="UniProtKB-KW"/>
</dbReference>
<dbReference type="InterPro" id="IPR035966">
    <property type="entry name" value="PKF_sf"/>
</dbReference>
<dbReference type="AlphaFoldDB" id="A0A9D1HBE0"/>
<dbReference type="InterPro" id="IPR012003">
    <property type="entry name" value="ATP_PFK_prok-type"/>
</dbReference>
<organism evidence="16 17">
    <name type="scientific">Candidatus Merdimorpha stercoravium</name>
    <dbReference type="NCBI Taxonomy" id="2840863"/>
    <lineage>
        <taxon>Bacteria</taxon>
        <taxon>Pseudomonadati</taxon>
        <taxon>Bacteroidota</taxon>
        <taxon>Flavobacteriia</taxon>
        <taxon>Flavobacteriales</taxon>
        <taxon>Candidatus Merdimorpha</taxon>
    </lineage>
</organism>
<dbReference type="PIRSF" id="PIRSF000532">
    <property type="entry name" value="ATP_PFK_prok"/>
    <property type="match status" value="1"/>
</dbReference>
<keyword evidence="6 14" id="KW-0808">Transferase</keyword>
<reference evidence="16" key="2">
    <citation type="journal article" date="2021" name="PeerJ">
        <title>Extensive microbial diversity within the chicken gut microbiome revealed by metagenomics and culture.</title>
        <authorList>
            <person name="Gilroy R."/>
            <person name="Ravi A."/>
            <person name="Getino M."/>
            <person name="Pursley I."/>
            <person name="Horton D.L."/>
            <person name="Alikhan N.F."/>
            <person name="Baker D."/>
            <person name="Gharbi K."/>
            <person name="Hall N."/>
            <person name="Watson M."/>
            <person name="Adriaenssens E.M."/>
            <person name="Foster-Nyarko E."/>
            <person name="Jarju S."/>
            <person name="Secka A."/>
            <person name="Antonio M."/>
            <person name="Oren A."/>
            <person name="Chaudhuri R.R."/>
            <person name="La Ragione R."/>
            <person name="Hildebrand F."/>
            <person name="Pallen M.J."/>
        </authorList>
    </citation>
    <scope>NUCLEOTIDE SEQUENCE</scope>
    <source>
        <strain evidence="16">1383</strain>
    </source>
</reference>
<dbReference type="InterPro" id="IPR012828">
    <property type="entry name" value="PFKA_ATP_prok"/>
</dbReference>
<keyword evidence="4 14" id="KW-0963">Cytoplasm</keyword>
<keyword evidence="11 14" id="KW-0460">Magnesium</keyword>
<keyword evidence="5 14" id="KW-0021">Allosteric enzyme</keyword>
<feature type="binding site" evidence="14">
    <location>
        <position position="16"/>
    </location>
    <ligand>
        <name>ATP</name>
        <dbReference type="ChEBI" id="CHEBI:30616"/>
    </ligand>
</feature>
<dbReference type="PANTHER" id="PTHR13697:SF4">
    <property type="entry name" value="ATP-DEPENDENT 6-PHOSPHOFRUCTOKINASE"/>
    <property type="match status" value="1"/>
</dbReference>
<evidence type="ECO:0000256" key="12">
    <source>
        <dbReference type="ARBA" id="ARBA00023152"/>
    </source>
</evidence>
<accession>A0A9D1HBE0</accession>
<feature type="binding site" evidence="14">
    <location>
        <position position="168"/>
    </location>
    <ligand>
        <name>substrate</name>
        <note>ligand shared between dimeric partners</note>
    </ligand>
</feature>
<feature type="binding site" evidence="14">
    <location>
        <begin position="26"/>
        <end position="30"/>
    </location>
    <ligand>
        <name>ADP</name>
        <dbReference type="ChEBI" id="CHEBI:456216"/>
        <note>allosteric activator; ligand shared between dimeric partners</note>
    </ligand>
</feature>
<gene>
    <name evidence="14" type="primary">pfkA</name>
    <name evidence="16" type="ORF">IAC44_06655</name>
</gene>
<dbReference type="GO" id="GO:0070095">
    <property type="term" value="F:fructose-6-phosphate binding"/>
    <property type="evidence" value="ECO:0007669"/>
    <property type="project" value="TreeGrafter"/>
</dbReference>
<feature type="active site" description="Proton acceptor" evidence="14">
    <location>
        <position position="133"/>
    </location>
</feature>
<dbReference type="Proteomes" id="UP000824161">
    <property type="component" value="Unassembled WGS sequence"/>
</dbReference>
<evidence type="ECO:0000256" key="2">
    <source>
        <dbReference type="ARBA" id="ARBA00004496"/>
    </source>
</evidence>
<dbReference type="NCBIfam" id="NF002872">
    <property type="entry name" value="PRK03202.1"/>
    <property type="match status" value="1"/>
</dbReference>
<name>A0A9D1HBE0_9FLAO</name>
<dbReference type="GO" id="GO:0042802">
    <property type="term" value="F:identical protein binding"/>
    <property type="evidence" value="ECO:0007669"/>
    <property type="project" value="TreeGrafter"/>
</dbReference>
<dbReference type="EC" id="2.7.1.11" evidence="14"/>
<dbReference type="InterPro" id="IPR015912">
    <property type="entry name" value="Phosphofructokinase_CS"/>
</dbReference>
<proteinExistence type="inferred from homology"/>
<protein>
    <recommendedName>
        <fullName evidence="14">ATP-dependent 6-phosphofructokinase</fullName>
        <shortName evidence="14">ATP-PFK</shortName>
        <shortName evidence="14">Phosphofructokinase</shortName>
        <ecNumber evidence="14">2.7.1.11</ecNumber>
    </recommendedName>
    <alternativeName>
        <fullName evidence="14">Phosphohexokinase</fullName>
    </alternativeName>
</protein>
<dbReference type="Pfam" id="PF00365">
    <property type="entry name" value="PFK"/>
    <property type="match status" value="1"/>
</dbReference>
<evidence type="ECO:0000256" key="10">
    <source>
        <dbReference type="ARBA" id="ARBA00022840"/>
    </source>
</evidence>
<comment type="catalytic activity">
    <reaction evidence="13 14">
        <text>beta-D-fructose 6-phosphate + ATP = beta-D-fructose 1,6-bisphosphate + ADP + H(+)</text>
        <dbReference type="Rhea" id="RHEA:16109"/>
        <dbReference type="ChEBI" id="CHEBI:15378"/>
        <dbReference type="ChEBI" id="CHEBI:30616"/>
        <dbReference type="ChEBI" id="CHEBI:32966"/>
        <dbReference type="ChEBI" id="CHEBI:57634"/>
        <dbReference type="ChEBI" id="CHEBI:456216"/>
        <dbReference type="EC" id="2.7.1.11"/>
    </reaction>
</comment>
<keyword evidence="10 14" id="KW-0067">ATP-binding</keyword>
<dbReference type="GO" id="GO:0003872">
    <property type="term" value="F:6-phosphofructokinase activity"/>
    <property type="evidence" value="ECO:0007669"/>
    <property type="project" value="UniProtKB-UniRule"/>
</dbReference>
<feature type="binding site" description="in other chain" evidence="14">
    <location>
        <begin position="191"/>
        <end position="193"/>
    </location>
    <ligand>
        <name>ADP</name>
        <dbReference type="ChEBI" id="CHEBI:456216"/>
        <note>allosteric activator; ligand shared between dimeric partners</note>
    </ligand>
</feature>
<feature type="binding site" evidence="14">
    <location>
        <begin position="107"/>
        <end position="110"/>
    </location>
    <ligand>
        <name>ATP</name>
        <dbReference type="ChEBI" id="CHEBI:30616"/>
    </ligand>
</feature>
<dbReference type="GO" id="GO:0006002">
    <property type="term" value="P:fructose 6-phosphate metabolic process"/>
    <property type="evidence" value="ECO:0007669"/>
    <property type="project" value="InterPro"/>
</dbReference>
<feature type="binding site" evidence="14">
    <location>
        <position position="266"/>
    </location>
    <ligand>
        <name>substrate</name>
        <note>ligand shared between dimeric partners</note>
    </ligand>
</feature>